<feature type="region of interest" description="Disordered" evidence="1">
    <location>
        <begin position="188"/>
        <end position="286"/>
    </location>
</feature>
<evidence type="ECO:0000313" key="2">
    <source>
        <dbReference type="EMBL" id="PCH34512.1"/>
    </source>
</evidence>
<accession>A0A2H3IX16</accession>
<dbReference type="AlphaFoldDB" id="A0A2H3IX16"/>
<sequence length="343" mass="38835">MKPPKFSGPKDTISSKEWIRKMGMYFADAKVTSKEDKVHQALLRLTGKAYQYMSPVVDKITTRQTLGHTWATFSEAIEKVYGKKMDKEIVEKEIDRYFGDEGKAKIKADFFNWAQKLRTLAHLAETDNKTLFSQIKCVLQDKVHETLTTLKLVLNFMMLTDWEIYLDMAINMYKRLYLDKLKGKIFEEEKRKKSSGSEKTTEKANTSKPARADDKGKGMSSSSSTSNNKSDCRKHPGQHQWKDCSGNKNWKTAKPATSGSGTTKPSGSSSGSQQSGQKKLDPKKKYKVHLVTTQELATDDKDESPKATVRTLSATSPHILEEVVPLTPTMHISKELKPLRPFR</sequence>
<dbReference type="OMA" id="PTMHISK"/>
<reference evidence="2 3" key="1">
    <citation type="journal article" date="2012" name="Science">
        <title>The Paleozoic origin of enzymatic lignin decomposition reconstructed from 31 fungal genomes.</title>
        <authorList>
            <person name="Floudas D."/>
            <person name="Binder M."/>
            <person name="Riley R."/>
            <person name="Barry K."/>
            <person name="Blanchette R.A."/>
            <person name="Henrissat B."/>
            <person name="Martinez A.T."/>
            <person name="Otillar R."/>
            <person name="Spatafora J.W."/>
            <person name="Yadav J.S."/>
            <person name="Aerts A."/>
            <person name="Benoit I."/>
            <person name="Boyd A."/>
            <person name="Carlson A."/>
            <person name="Copeland A."/>
            <person name="Coutinho P.M."/>
            <person name="de Vries R.P."/>
            <person name="Ferreira P."/>
            <person name="Findley K."/>
            <person name="Foster B."/>
            <person name="Gaskell J."/>
            <person name="Glotzer D."/>
            <person name="Gorecki P."/>
            <person name="Heitman J."/>
            <person name="Hesse C."/>
            <person name="Hori C."/>
            <person name="Igarashi K."/>
            <person name="Jurgens J.A."/>
            <person name="Kallen N."/>
            <person name="Kersten P."/>
            <person name="Kohler A."/>
            <person name="Kuees U."/>
            <person name="Kumar T.K.A."/>
            <person name="Kuo A."/>
            <person name="LaButti K."/>
            <person name="Larrondo L.F."/>
            <person name="Lindquist E."/>
            <person name="Ling A."/>
            <person name="Lombard V."/>
            <person name="Lucas S."/>
            <person name="Lundell T."/>
            <person name="Martin R."/>
            <person name="McLaughlin D.J."/>
            <person name="Morgenstern I."/>
            <person name="Morin E."/>
            <person name="Murat C."/>
            <person name="Nagy L.G."/>
            <person name="Nolan M."/>
            <person name="Ohm R.A."/>
            <person name="Patyshakuliyeva A."/>
            <person name="Rokas A."/>
            <person name="Ruiz-Duenas F.J."/>
            <person name="Sabat G."/>
            <person name="Salamov A."/>
            <person name="Samejima M."/>
            <person name="Schmutz J."/>
            <person name="Slot J.C."/>
            <person name="St John F."/>
            <person name="Stenlid J."/>
            <person name="Sun H."/>
            <person name="Sun S."/>
            <person name="Syed K."/>
            <person name="Tsang A."/>
            <person name="Wiebenga A."/>
            <person name="Young D."/>
            <person name="Pisabarro A."/>
            <person name="Eastwood D.C."/>
            <person name="Martin F."/>
            <person name="Cullen D."/>
            <person name="Grigoriev I.V."/>
            <person name="Hibbett D.S."/>
        </authorList>
    </citation>
    <scope>NUCLEOTIDE SEQUENCE [LARGE SCALE GENOMIC DNA]</scope>
    <source>
        <strain evidence="2 3">MD-104</strain>
    </source>
</reference>
<evidence type="ECO:0000256" key="1">
    <source>
        <dbReference type="SAM" id="MobiDB-lite"/>
    </source>
</evidence>
<dbReference type="Proteomes" id="UP000218811">
    <property type="component" value="Unassembled WGS sequence"/>
</dbReference>
<organism evidence="2 3">
    <name type="scientific">Wolfiporia cocos (strain MD-104)</name>
    <name type="common">Brown rot fungus</name>
    <dbReference type="NCBI Taxonomy" id="742152"/>
    <lineage>
        <taxon>Eukaryota</taxon>
        <taxon>Fungi</taxon>
        <taxon>Dikarya</taxon>
        <taxon>Basidiomycota</taxon>
        <taxon>Agaricomycotina</taxon>
        <taxon>Agaricomycetes</taxon>
        <taxon>Polyporales</taxon>
        <taxon>Phaeolaceae</taxon>
        <taxon>Wolfiporia</taxon>
    </lineage>
</organism>
<protein>
    <submittedName>
        <fullName evidence="2">Uncharacterized protein</fullName>
    </submittedName>
</protein>
<name>A0A2H3IX16_WOLCO</name>
<feature type="compositionally biased region" description="Low complexity" evidence="1">
    <location>
        <begin position="220"/>
        <end position="229"/>
    </location>
</feature>
<feature type="compositionally biased region" description="Basic and acidic residues" evidence="1">
    <location>
        <begin position="188"/>
        <end position="202"/>
    </location>
</feature>
<keyword evidence="3" id="KW-1185">Reference proteome</keyword>
<gene>
    <name evidence="2" type="ORF">WOLCODRAFT_155159</name>
</gene>
<evidence type="ECO:0000313" key="3">
    <source>
        <dbReference type="Proteomes" id="UP000218811"/>
    </source>
</evidence>
<feature type="compositionally biased region" description="Low complexity" evidence="1">
    <location>
        <begin position="257"/>
        <end position="277"/>
    </location>
</feature>
<dbReference type="EMBL" id="KB467832">
    <property type="protein sequence ID" value="PCH34512.1"/>
    <property type="molecule type" value="Genomic_DNA"/>
</dbReference>
<proteinExistence type="predicted"/>